<keyword evidence="2" id="KW-1185">Reference proteome</keyword>
<dbReference type="EMBL" id="AP028654">
    <property type="protein sequence ID" value="BEP30384.1"/>
    <property type="molecule type" value="Genomic_DNA"/>
</dbReference>
<dbReference type="RefSeq" id="WP_338535973.1">
    <property type="nucleotide sequence ID" value="NZ_AP028654.1"/>
</dbReference>
<dbReference type="KEGG" id="hprf:HLPR_27150"/>
<evidence type="ECO:0000313" key="1">
    <source>
        <dbReference type="EMBL" id="BEP30384.1"/>
    </source>
</evidence>
<protein>
    <submittedName>
        <fullName evidence="1">Uncharacterized protein</fullName>
    </submittedName>
</protein>
<accession>A0AAU9E6N8</accession>
<gene>
    <name evidence="1" type="ORF">HLPR_27150</name>
</gene>
<proteinExistence type="predicted"/>
<evidence type="ECO:0000313" key="2">
    <source>
        <dbReference type="Proteomes" id="UP001321786"/>
    </source>
</evidence>
<organism evidence="1 2">
    <name type="scientific">Helicovermis profundi</name>
    <dbReference type="NCBI Taxonomy" id="3065157"/>
    <lineage>
        <taxon>Bacteria</taxon>
        <taxon>Bacillati</taxon>
        <taxon>Bacillota</taxon>
        <taxon>Clostridia</taxon>
        <taxon>Helicovermis</taxon>
    </lineage>
</organism>
<dbReference type="AlphaFoldDB" id="A0AAU9E6N8"/>
<sequence>MVGVEIVDNKELLKEGSDVEFVTKITKLTLEEVKEIKKILNL</sequence>
<name>A0AAU9E6N8_9FIRM</name>
<dbReference type="Proteomes" id="UP001321786">
    <property type="component" value="Chromosome"/>
</dbReference>
<reference evidence="1 2" key="1">
    <citation type="submission" date="2023-08" db="EMBL/GenBank/DDBJ databases">
        <title>Helicovermis profunda gen. nov., sp. nov., a novel mesophilic, fermentative bacterium within the Bacillota from a deep-sea hydrothermal vent chimney.</title>
        <authorList>
            <person name="Miyazaki U."/>
            <person name="Mizutani D."/>
            <person name="Hashimoto Y."/>
            <person name="Tame A."/>
            <person name="Sawayama S."/>
            <person name="Miyazaki J."/>
            <person name="Takai K."/>
            <person name="Nakagawa S."/>
        </authorList>
    </citation>
    <scope>NUCLEOTIDE SEQUENCE [LARGE SCALE GENOMIC DNA]</scope>
    <source>
        <strain evidence="1 2">S502</strain>
    </source>
</reference>